<dbReference type="SMART" id="SM00032">
    <property type="entry name" value="CCP"/>
    <property type="match status" value="1"/>
</dbReference>
<dbReference type="InterPro" id="IPR016186">
    <property type="entry name" value="C-type_lectin-like/link_sf"/>
</dbReference>
<evidence type="ECO:0000259" key="6">
    <source>
        <dbReference type="PROSITE" id="PS50923"/>
    </source>
</evidence>
<dbReference type="PROSITE" id="PS50041">
    <property type="entry name" value="C_TYPE_LECTIN_2"/>
    <property type="match status" value="1"/>
</dbReference>
<dbReference type="PROSITE" id="PS51257">
    <property type="entry name" value="PROKAR_LIPOPROTEIN"/>
    <property type="match status" value="1"/>
</dbReference>
<evidence type="ECO:0000313" key="8">
    <source>
        <dbReference type="Proteomes" id="UP000005408"/>
    </source>
</evidence>
<dbReference type="AlphaFoldDB" id="A0A8W8J5U4"/>
<keyword evidence="8" id="KW-1185">Reference proteome</keyword>
<protein>
    <submittedName>
        <fullName evidence="7">Uncharacterized protein</fullName>
    </submittedName>
</protein>
<dbReference type="Pfam" id="PF00024">
    <property type="entry name" value="PAN_1"/>
    <property type="match status" value="1"/>
</dbReference>
<dbReference type="Gene3D" id="2.10.70.10">
    <property type="entry name" value="Complement Module, domain 1"/>
    <property type="match status" value="1"/>
</dbReference>
<dbReference type="Pfam" id="PF00059">
    <property type="entry name" value="Lectin_C"/>
    <property type="match status" value="1"/>
</dbReference>
<keyword evidence="1 4" id="KW-0732">Signal</keyword>
<dbReference type="InterPro" id="IPR001304">
    <property type="entry name" value="C-type_lectin-like"/>
</dbReference>
<comment type="caution">
    <text evidence="3">Lacks conserved residue(s) required for the propagation of feature annotation.</text>
</comment>
<name>A0A8W8J5U4_MAGGI</name>
<dbReference type="InterPro" id="IPR000436">
    <property type="entry name" value="Sushi_SCR_CCP_dom"/>
</dbReference>
<dbReference type="SUPFAM" id="SSF56436">
    <property type="entry name" value="C-type lectin-like"/>
    <property type="match status" value="1"/>
</dbReference>
<dbReference type="SUPFAM" id="SSF57414">
    <property type="entry name" value="Hairpin loop containing domain-like"/>
    <property type="match status" value="1"/>
</dbReference>
<feature type="signal peptide" evidence="4">
    <location>
        <begin position="1"/>
        <end position="20"/>
    </location>
</feature>
<dbReference type="Proteomes" id="UP000005408">
    <property type="component" value="Unassembled WGS sequence"/>
</dbReference>
<dbReference type="CDD" id="cd00033">
    <property type="entry name" value="CCP"/>
    <property type="match status" value="1"/>
</dbReference>
<dbReference type="PROSITE" id="PS50923">
    <property type="entry name" value="SUSHI"/>
    <property type="match status" value="1"/>
</dbReference>
<evidence type="ECO:0000259" key="5">
    <source>
        <dbReference type="PROSITE" id="PS50041"/>
    </source>
</evidence>
<feature type="chain" id="PRO_5036479376" evidence="4">
    <location>
        <begin position="21"/>
        <end position="323"/>
    </location>
</feature>
<dbReference type="InterPro" id="IPR035976">
    <property type="entry name" value="Sushi/SCR/CCP_sf"/>
</dbReference>
<proteinExistence type="predicted"/>
<dbReference type="CDD" id="cd00037">
    <property type="entry name" value="CLECT"/>
    <property type="match status" value="1"/>
</dbReference>
<dbReference type="InterPro" id="IPR003609">
    <property type="entry name" value="Pan_app"/>
</dbReference>
<reference evidence="7" key="1">
    <citation type="submission" date="2022-08" db="UniProtKB">
        <authorList>
            <consortium name="EnsemblMetazoa"/>
        </authorList>
    </citation>
    <scope>IDENTIFICATION</scope>
    <source>
        <strain evidence="7">05x7-T-G4-1.051#20</strain>
    </source>
</reference>
<dbReference type="SMART" id="SM00034">
    <property type="entry name" value="CLECT"/>
    <property type="match status" value="1"/>
</dbReference>
<feature type="domain" description="Sushi" evidence="6">
    <location>
        <begin position="135"/>
        <end position="193"/>
    </location>
</feature>
<feature type="domain" description="C-type lectin" evidence="5">
    <location>
        <begin position="204"/>
        <end position="320"/>
    </location>
</feature>
<keyword evidence="2 3" id="KW-1015">Disulfide bond</keyword>
<evidence type="ECO:0000256" key="3">
    <source>
        <dbReference type="PROSITE-ProRule" id="PRU00302"/>
    </source>
</evidence>
<dbReference type="Pfam" id="PF00084">
    <property type="entry name" value="Sushi"/>
    <property type="match status" value="1"/>
</dbReference>
<dbReference type="InterPro" id="IPR016187">
    <property type="entry name" value="CTDL_fold"/>
</dbReference>
<dbReference type="EnsemblMetazoa" id="G16960.1">
    <property type="protein sequence ID" value="G16960.1:cds"/>
    <property type="gene ID" value="G16960"/>
</dbReference>
<dbReference type="Gene3D" id="3.10.100.10">
    <property type="entry name" value="Mannose-Binding Protein A, subunit A"/>
    <property type="match status" value="1"/>
</dbReference>
<dbReference type="SUPFAM" id="SSF57535">
    <property type="entry name" value="Complement control module/SCR domain"/>
    <property type="match status" value="1"/>
</dbReference>
<organism evidence="7 8">
    <name type="scientific">Magallana gigas</name>
    <name type="common">Pacific oyster</name>
    <name type="synonym">Crassostrea gigas</name>
    <dbReference type="NCBI Taxonomy" id="29159"/>
    <lineage>
        <taxon>Eukaryota</taxon>
        <taxon>Metazoa</taxon>
        <taxon>Spiralia</taxon>
        <taxon>Lophotrochozoa</taxon>
        <taxon>Mollusca</taxon>
        <taxon>Bivalvia</taxon>
        <taxon>Autobranchia</taxon>
        <taxon>Pteriomorphia</taxon>
        <taxon>Ostreida</taxon>
        <taxon>Ostreoidea</taxon>
        <taxon>Ostreidae</taxon>
        <taxon>Magallana</taxon>
    </lineage>
</organism>
<evidence type="ECO:0000313" key="7">
    <source>
        <dbReference type="EnsemblMetazoa" id="G16960.1:cds"/>
    </source>
</evidence>
<accession>A0A8W8J5U4</accession>
<keyword evidence="3" id="KW-0768">Sushi</keyword>
<evidence type="ECO:0000256" key="4">
    <source>
        <dbReference type="SAM" id="SignalP"/>
    </source>
</evidence>
<feature type="disulfide bond" evidence="3">
    <location>
        <begin position="164"/>
        <end position="191"/>
    </location>
</feature>
<evidence type="ECO:0000256" key="2">
    <source>
        <dbReference type="ARBA" id="ARBA00023157"/>
    </source>
</evidence>
<evidence type="ECO:0000256" key="1">
    <source>
        <dbReference type="ARBA" id="ARBA00022729"/>
    </source>
</evidence>
<sequence>MRTLTVCTLALLGLPHLSSGGCTDIPNLNTIRHTGSSLGTGHTFKVFSTPSFLVCMEWCHRLSMCRSADFKRERSECRLNVKSSIQDPSLLRTTIGSIHVDKEKFPELVFDACRTHSCENKTMCVSGGCIPVLEKTCGSPPTVENAEPSRSGPFPVGHTHNYKCAVDYVPFYEPYTTCQYDGQWTAVVFECIHQCIASGNTIVGSSWCYFFGNDFKVTYNGAKSQCAARGMVVPIIDTQQEWNAVVPHLVDFRGYWIGAYAVYSPWPHRTWYWYNGQRVSYQPWKPGQPDNLLLQQMNVQAGNRGWDDEKNWANRYFMCEINF</sequence>